<protein>
    <submittedName>
        <fullName evidence="2">Uncharacterized protein</fullName>
    </submittedName>
</protein>
<organism evidence="2">
    <name type="scientific">Spirodela intermedia</name>
    <name type="common">Intermediate duckweed</name>
    <dbReference type="NCBI Taxonomy" id="51605"/>
    <lineage>
        <taxon>Eukaryota</taxon>
        <taxon>Viridiplantae</taxon>
        <taxon>Streptophyta</taxon>
        <taxon>Embryophyta</taxon>
        <taxon>Tracheophyta</taxon>
        <taxon>Spermatophyta</taxon>
        <taxon>Magnoliopsida</taxon>
        <taxon>Liliopsida</taxon>
        <taxon>Araceae</taxon>
        <taxon>Lemnoideae</taxon>
        <taxon>Spirodela</taxon>
    </lineage>
</organism>
<proteinExistence type="predicted"/>
<evidence type="ECO:0000313" key="3">
    <source>
        <dbReference type="Proteomes" id="UP001189122"/>
    </source>
</evidence>
<dbReference type="EMBL" id="CACRZD030000013">
    <property type="protein sequence ID" value="CAA6669709.1"/>
    <property type="molecule type" value="Genomic_DNA"/>
</dbReference>
<evidence type="ECO:0000256" key="1">
    <source>
        <dbReference type="SAM" id="MobiDB-lite"/>
    </source>
</evidence>
<sequence length="51" mass="4738">MGRIAGEKAPSSASASAAAAAPAPGSSLYVEPGQGTSPARSPAKAASRPSG</sequence>
<feature type="compositionally biased region" description="Low complexity" evidence="1">
    <location>
        <begin position="9"/>
        <end position="27"/>
    </location>
</feature>
<keyword evidence="3" id="KW-1185">Reference proteome</keyword>
<dbReference type="Proteomes" id="UP001189122">
    <property type="component" value="Unassembled WGS sequence"/>
</dbReference>
<accession>A0A7I8JHR2</accession>
<feature type="compositionally biased region" description="Low complexity" evidence="1">
    <location>
        <begin position="37"/>
        <end position="51"/>
    </location>
</feature>
<feature type="region of interest" description="Disordered" evidence="1">
    <location>
        <begin position="1"/>
        <end position="51"/>
    </location>
</feature>
<reference evidence="2 3" key="1">
    <citation type="submission" date="2019-12" db="EMBL/GenBank/DDBJ databases">
        <authorList>
            <person name="Scholz U."/>
            <person name="Mascher M."/>
            <person name="Fiebig A."/>
        </authorList>
    </citation>
    <scope>NUCLEOTIDE SEQUENCE</scope>
</reference>
<gene>
    <name evidence="2" type="ORF">SI7747_13016112</name>
</gene>
<dbReference type="AlphaFoldDB" id="A0A7I8JHR2"/>
<name>A0A7I8JHR2_SPIIN</name>
<evidence type="ECO:0000313" key="2">
    <source>
        <dbReference type="EMBL" id="CAA2630466.1"/>
    </source>
</evidence>
<dbReference type="EMBL" id="LR743600">
    <property type="protein sequence ID" value="CAA2630466.1"/>
    <property type="molecule type" value="Genomic_DNA"/>
</dbReference>